<feature type="domain" description="Fibronectin type-III" evidence="4">
    <location>
        <begin position="481"/>
        <end position="571"/>
    </location>
</feature>
<dbReference type="Pfam" id="PF10102">
    <property type="entry name" value="DUF2341"/>
    <property type="match status" value="1"/>
</dbReference>
<comment type="caution">
    <text evidence="5">The sequence shown here is derived from an EMBL/GenBank/DDBJ whole genome shotgun (WGS) entry which is preliminary data.</text>
</comment>
<dbReference type="RefSeq" id="WP_085010615.1">
    <property type="nucleotide sequence ID" value="NZ_NAAD01000011.1"/>
</dbReference>
<keyword evidence="6" id="KW-1185">Reference proteome</keyword>
<dbReference type="CDD" id="cd00063">
    <property type="entry name" value="FN3"/>
    <property type="match status" value="4"/>
</dbReference>
<dbReference type="SMART" id="SM00060">
    <property type="entry name" value="FN3"/>
    <property type="match status" value="11"/>
</dbReference>
<dbReference type="EMBL" id="NAAD01000011">
    <property type="protein sequence ID" value="ORJ59571.1"/>
    <property type="molecule type" value="Genomic_DNA"/>
</dbReference>
<feature type="domain" description="Fibronectin type-III" evidence="4">
    <location>
        <begin position="3153"/>
        <end position="3250"/>
    </location>
</feature>
<feature type="domain" description="Fibronectin type-III" evidence="4">
    <location>
        <begin position="1730"/>
        <end position="1825"/>
    </location>
</feature>
<dbReference type="InterPro" id="IPR018765">
    <property type="entry name" value="DUF2341"/>
</dbReference>
<dbReference type="Pfam" id="PF13385">
    <property type="entry name" value="Laminin_G_3"/>
    <property type="match status" value="4"/>
</dbReference>
<name>A0A1X0Y2Y2_9BACT</name>
<dbReference type="Gene3D" id="2.60.120.200">
    <property type="match status" value="4"/>
</dbReference>
<keyword evidence="3" id="KW-1133">Transmembrane helix</keyword>
<evidence type="ECO:0000313" key="5">
    <source>
        <dbReference type="EMBL" id="ORJ59571.1"/>
    </source>
</evidence>
<dbReference type="PANTHER" id="PTHR42754:SF1">
    <property type="entry name" value="LIPOPROTEIN"/>
    <property type="match status" value="1"/>
</dbReference>
<evidence type="ECO:0000313" key="6">
    <source>
        <dbReference type="Proteomes" id="UP000193136"/>
    </source>
</evidence>
<evidence type="ECO:0000256" key="2">
    <source>
        <dbReference type="ARBA" id="ARBA00023157"/>
    </source>
</evidence>
<dbReference type="InterPro" id="IPR036116">
    <property type="entry name" value="FN3_sf"/>
</dbReference>
<dbReference type="InterPro" id="IPR013320">
    <property type="entry name" value="ConA-like_dom_sf"/>
</dbReference>
<evidence type="ECO:0000256" key="3">
    <source>
        <dbReference type="SAM" id="Phobius"/>
    </source>
</evidence>
<keyword evidence="2" id="KW-1015">Disulfide bond</keyword>
<feature type="transmembrane region" description="Helical" evidence="3">
    <location>
        <begin position="24"/>
        <end position="45"/>
    </location>
</feature>
<dbReference type="SUPFAM" id="SSF49265">
    <property type="entry name" value="Fibronectin type III"/>
    <property type="match status" value="4"/>
</dbReference>
<gene>
    <name evidence="5" type="ORF">B5V00_09815</name>
</gene>
<dbReference type="STRING" id="1969733.B5V00_09815"/>
<dbReference type="Proteomes" id="UP000193136">
    <property type="component" value="Unassembled WGS sequence"/>
</dbReference>
<dbReference type="SUPFAM" id="SSF101898">
    <property type="entry name" value="NHL repeat"/>
    <property type="match status" value="1"/>
</dbReference>
<feature type="domain" description="Fibronectin type-III" evidence="4">
    <location>
        <begin position="2645"/>
        <end position="2744"/>
    </location>
</feature>
<feature type="domain" description="Fibronectin type-III" evidence="4">
    <location>
        <begin position="3251"/>
        <end position="3349"/>
    </location>
</feature>
<evidence type="ECO:0000256" key="1">
    <source>
        <dbReference type="ARBA" id="ARBA00022729"/>
    </source>
</evidence>
<reference evidence="5 6" key="1">
    <citation type="submission" date="2017-03" db="EMBL/GenBank/DDBJ databases">
        <title>Genome sequence of Geothermobacter sp. EPR-M, Deep-Sea Iron Reducer.</title>
        <authorList>
            <person name="Tully B."/>
            <person name="Savalia P."/>
            <person name="Abuyen K."/>
            <person name="Baughan C."/>
            <person name="Romero E."/>
            <person name="Ronkowski C."/>
            <person name="Torres B."/>
            <person name="Tremblay J."/>
            <person name="Trujillo A."/>
            <person name="Tyler M."/>
            <person name="Perez-Rodriguez I."/>
            <person name="Amend J."/>
        </authorList>
    </citation>
    <scope>NUCLEOTIDE SEQUENCE [LARGE SCALE GENOMIC DNA]</scope>
    <source>
        <strain evidence="5 6">EPR-M</strain>
    </source>
</reference>
<dbReference type="InterPro" id="IPR011047">
    <property type="entry name" value="Quinoprotein_ADH-like_sf"/>
</dbReference>
<dbReference type="PANTHER" id="PTHR42754">
    <property type="entry name" value="ENDOGLUCANASE"/>
    <property type="match status" value="1"/>
</dbReference>
<dbReference type="Pfam" id="PF00041">
    <property type="entry name" value="fn3"/>
    <property type="match status" value="1"/>
</dbReference>
<keyword evidence="3" id="KW-0472">Membrane</keyword>
<protein>
    <recommendedName>
        <fullName evidence="4">Fibronectin type-III domain-containing protein</fullName>
    </recommendedName>
</protein>
<dbReference type="InterPro" id="IPR006558">
    <property type="entry name" value="LamG-like"/>
</dbReference>
<dbReference type="SMART" id="SM00560">
    <property type="entry name" value="LamGL"/>
    <property type="match status" value="2"/>
</dbReference>
<proteinExistence type="predicted"/>
<dbReference type="InterPro" id="IPR013783">
    <property type="entry name" value="Ig-like_fold"/>
</dbReference>
<keyword evidence="1" id="KW-0732">Signal</keyword>
<organism evidence="5 6">
    <name type="scientific">Geothermobacter hydrogeniphilus</name>
    <dbReference type="NCBI Taxonomy" id="1969733"/>
    <lineage>
        <taxon>Bacteria</taxon>
        <taxon>Pseudomonadati</taxon>
        <taxon>Thermodesulfobacteriota</taxon>
        <taxon>Desulfuromonadia</taxon>
        <taxon>Desulfuromonadales</taxon>
        <taxon>Geothermobacteraceae</taxon>
        <taxon>Geothermobacter</taxon>
    </lineage>
</organism>
<dbReference type="SUPFAM" id="SSF49899">
    <property type="entry name" value="Concanavalin A-like lectins/glucanases"/>
    <property type="match status" value="4"/>
</dbReference>
<dbReference type="Gene3D" id="2.60.40.10">
    <property type="entry name" value="Immunoglobulins"/>
    <property type="match status" value="9"/>
</dbReference>
<dbReference type="PROSITE" id="PS50853">
    <property type="entry name" value="FN3"/>
    <property type="match status" value="5"/>
</dbReference>
<evidence type="ECO:0000259" key="4">
    <source>
        <dbReference type="PROSITE" id="PS50853"/>
    </source>
</evidence>
<accession>A0A1X0Y2Y2</accession>
<dbReference type="SUPFAM" id="SSF50998">
    <property type="entry name" value="Quinoprotein alcohol dehydrogenase-like"/>
    <property type="match status" value="1"/>
</dbReference>
<sequence length="3358" mass="357132">MEPGDAMVGGGVLKSVMFRRRLSILHGFVVLLMVVGTCSSVVAAGGELRLGWPWIESLAADQMAADAVVDDAGDLVLVGSSNAAGRDLVLLKVKGDGSGAAWPMVSYDYAGGEDAATAVAIAPGGDIIVTGYVHNGSDFDILTARYRGTDGTLMWRHIYDGPSGGDDYPTAVVLDALGNIYVGGYVQGQGNKDDALIMKFSPDGPEADGKPLWTYLYNGPAGGHDRLTALAAGVDGLALTGESESAVAGDFDVFTMKVDYSGSPLWPQAQRYTDSGNGRGNAVAVDADGDVVMLGHVAGSSDPSGRDLFLIKYPAVYGPAVWVDHYDGGFEDEGLALAVTAAGDIFIAGRSFTTSTAFDIYLARYSAAGVMQWSDLRNSSNGNNDVPVRVLAGSNGDLYVLGYSNDAQGGFDDITLYKYRQSGAFLWQTVYDGNGRNDRPVGVGLAPDGDLLVAGWSDQGSAGNPDIDLLALRYDAGRVDPPTSLAATVVSNSQIHLQWQNNDPSAETVSIEVRTATGIYTPVASLPSSVNSYEHTGLNGDTRYFYRVQAIRSGVGASPYSNEASARTTLISYDPPTWQYRFAGAAGGDDEPAAIACGPDLQPVVTGTTFSPLEGYDYLTIKLDRDNPSAELWQARYNDGDNQGDAATAIVVDSRNRPLVTGYASLWGGGASNTNDIYTLGYPAAGGSPLWTDQYNGPAGDDDKSLAIAVAGNPLDEAAVIGYGKNAAWNDDVYLLKYDPDGNRAWAAQPWDGGGEDFPAAVAFAPDGRIFVVGRSFNGSSDDLLLLCYDGTDGRLIWQAVLDGPAAGSDRVVDLAVDAAGDLYVAATSERNAGDGDIYLAKFSGAGDGLPDGTGVAGAQLLWQQWYGSAAGYDAAVGVAIDPADGALLLGGTVLTAPGNHDLLLVRLDPAGDGAGGGREIWRHRLDLPDDEIGTAMSIDRSGILTLIATVSGGGGDDMLAVQWNHLGDVVAATRYDSPDGLDDTPVAVTSNRVGETFVAGSTLNGNGDLDLLVFRLPSPVLQAPDDLRATQLYSEVQLNWFDIVTGEDGFQLQRALGDCESPGSFVALADLPAGSESYFDSGLNIGSSYCYRLRSTTTSGDASRWVDVSVQTAAAVAPGQLTAVLQNESDILLTWVDNTPGASGYEFVIERCSGSGCDFSTVTSFTVDAATVVDSLTGLGRYVDSTACAGDVYRYRVFARKPGLWSTAYSQPTGTAGVAPQHPQAPSALSADRVSETGVAFSWQDNTAAEEQFLIERCDDIAANCSDTSFTPLATLPSLAGVQLLYRMDESAWSGLAGEVVDSSGNGNHGRSVAAATVPYGRYRRSGNFANDSRVSTPLTIDQSSASSGAAFAAWVKPDAGSGQFFLFDSDNGGNDWSLLHDGTTWQLNTGAESGPIDTGIAVDVGAWQQVVASFDPQGGVSFFKNGSDQFSDPGIGFDTSSAPLQVGYQDNPAGTLLQLHMDEAGWSDGSAGVIDSSGAGLDGTSYGGADTTAGHSGRAGQFDGVDDYVSTPLLIDQSASSAGVTMEAWVYPTDTSSYSWRHLLSTDNNSNEWGILQYHDQWRVATGNSLIYVGTVDLNRWQHLVAVFDPDKGVIFYKNGVPSTPQSIGYGTSNYFTIGRDAGSNSAYYKGLVDEVTVFDRPLTAAEVLDRYQRRSFLGQVDEVAVFNRPLSLSEAATLYQHGLARFNDSGTDVNRDYTYRVRADRAGSCAADWPTAPSSGLEVRTVPPAPDLQVQVEGDSRVRLSWVSRTTTQTGFKVERCEGSGCGSFITLDNSLGPADDTYLDTTTCSGQTYRYRVTALQTPGWGESDPSAAVEVDVPALAAPSSLSVTGVSEGEISLQWSYPWADADRFEVGWCATAGGCSQPSDFTLSTVSGLPEGDLLWLRMNEAGWNNGTADVLDSSGHARNATSYNGLNVAAGGHSGGAGAFDGNDDYLQTPLHLDQSASGPGASFEVWVYPTRRDNSQRHVISTENGGYDWSLVQSLNNWMVFTGNSSYSTGLKVDFDQWQQLVVTFDPQSGVRVYKNGGLSPADVFTTTNIGFDASTSDLVIGRRASSTYSGYHFEGRIDEVVVYQRPLSAQEVQDRYLHNYSLTLGTFDPASEYSFNVRALRSDSCASSGPLVEIATPVSTDPVSAPVGLTANSVGTTRVDLNWSLATTTETLLTLERCSGLGSACDEDAEFSDFSPSVTLPGGSLNYSDLTVCAESAYTYRLRSERDSAPIWQSGWMTAERQALTIAPPLNFAAAGLSESEISLAWDGGEGDSDEYLLQRCVGTGFNCASPTEIGRFSGARLLLHMDEPDWNGSAGEILDASGNGNHGSRAGTATTVAGRFDRAGSFNGSSSVQTPLLLDQTATGGGATVSVWAYPTVSDNYYRYLFSSENGGYDWGLSHRNGVWYIDTGEGRRSTGVAVDLNQWQLLSVTFTPGVGCTLMKNDGVAAEDQFSTTLIGYDGSSAALVIGKRANATGTFFVGRIDEVAIYDRSLDAAELRQFFNQPPYRFFDTGLDPATDYAYRLTAAKSVAGGCGWSKASDATAATLAPPLPDQFAVAAGGTTWVDLTWQDKSGSETEYQLQRCDGSLAGCGSLDANFTALDVTLVPDSEAYSDASLCPGQTYSYRLRARRSSGQPLWDTGWVYLETTTAAVAELTGFSAVRISEVEVDLGWNDTNQDEDKFVIERCIGVGCSNFAPIADLTSSATVLSYRDDELEPGSTYNYRVKAVKAAVCNGGWQTGYQGPIEIAASIQPPKLVSAIPINTTRIDLAWDNNAPTATGTLVERCSGHPCQDSFVPVGTAVIGATGFTDDTACAGASYSYRLKSLGEGLSAAAGGCWSRRVPLTFDAFVPGSVVELAVPYDSDMRSDFADLRFYDRTARRELAYWIVEVLRPGQTDAVARVLLETGNNAAIDLYYGNPNAVDAGRRDRFVFYREDFTGQLLNPADWVELDANNYLEADNGLHLYDLQASYAWSSALISTATFQRSAGLELYAELTLPGDSDGLNYFAFGWEKDQTTSYYYSSLASGFHFNNGRLVIYNGSGIKYPNPLFNYAYTDYQLRIVLNPAGGSRYLVRNSSDQAWTQLMDTSLDAVHNQDATLRLAVHQASHDVVIHSLQVRSAVDDAVVSLGTEESTGSCYTFTTLWQSGYSSEDVWAATPTPQAPSGLSAATTAGSVQLTWDWNADEDASFIIERCLESSCPSYSVVATVTAGSRQYLDGSAAASQDYRYRVRATKPSTCGAWQSGPSGEALVRTDPGGIMDLSATPVNSRMIRLDWTPPGGDEDGFLLYKQSLTGRFVPIAELPAGVSNFTDTLAIEPESTYRYQLRAWRTDDSGPPEIRSFGEFSNIAEATTPAFINGDGVCAE</sequence>
<dbReference type="OrthoDB" id="5388988at2"/>
<dbReference type="InterPro" id="IPR003961">
    <property type="entry name" value="FN3_dom"/>
</dbReference>
<keyword evidence="3" id="KW-0812">Transmembrane</keyword>